<dbReference type="Proteomes" id="UP000831290">
    <property type="component" value="Chromosome"/>
</dbReference>
<organism evidence="1 2">
    <name type="scientific">Abyssalbus ytuae</name>
    <dbReference type="NCBI Taxonomy" id="2926907"/>
    <lineage>
        <taxon>Bacteria</taxon>
        <taxon>Pseudomonadati</taxon>
        <taxon>Bacteroidota</taxon>
        <taxon>Flavobacteriia</taxon>
        <taxon>Flavobacteriales</taxon>
        <taxon>Flavobacteriaceae</taxon>
        <taxon>Abyssalbus</taxon>
    </lineage>
</organism>
<dbReference type="AlphaFoldDB" id="A0A9E6ZSU2"/>
<name>A0A9E6ZSU2_9FLAO</name>
<dbReference type="EMBL" id="CP094358">
    <property type="protein sequence ID" value="UOB18213.1"/>
    <property type="molecule type" value="Genomic_DNA"/>
</dbReference>
<sequence length="181" mass="20478">MKSSITNFVTVVCTVLLALSCSNDESLQKYFVNNSENANFISLTIPSTVLNINQENLTPEQKEAYESVQKLNILAFKLKDDNRTEYEAEKGKISSILKNDKYQELMRLNSGKHKGVVKYLGDDTAIDEIIIYGNDNENGFALIRVLGNNMKPEKMMQLMKVVNANNIDGKGLNELKQFFKK</sequence>
<evidence type="ECO:0000313" key="1">
    <source>
        <dbReference type="EMBL" id="UOB18213.1"/>
    </source>
</evidence>
<evidence type="ECO:0000313" key="2">
    <source>
        <dbReference type="Proteomes" id="UP000831290"/>
    </source>
</evidence>
<dbReference type="RefSeq" id="WP_255844265.1">
    <property type="nucleotide sequence ID" value="NZ_CP094358.1"/>
</dbReference>
<gene>
    <name evidence="1" type="ORF">MQE35_02680</name>
</gene>
<reference evidence="1" key="1">
    <citation type="submission" date="2022-03" db="EMBL/GenBank/DDBJ databases">
        <title>Description of Abyssus ytuae gen. nov., sp. nov., a novel member of the family Flavobacteriaceae isolated from the sediment of Mariana Trench.</title>
        <authorList>
            <person name="Zhang J."/>
            <person name="Xu X."/>
        </authorList>
    </citation>
    <scope>NUCLEOTIDE SEQUENCE</scope>
    <source>
        <strain evidence="1">MT3330</strain>
    </source>
</reference>
<keyword evidence="2" id="KW-1185">Reference proteome</keyword>
<proteinExistence type="predicted"/>
<protein>
    <submittedName>
        <fullName evidence="1">DUF4252 domain-containing protein</fullName>
    </submittedName>
</protein>
<dbReference type="InterPro" id="IPR025348">
    <property type="entry name" value="DUF4252"/>
</dbReference>
<dbReference type="PROSITE" id="PS51257">
    <property type="entry name" value="PROKAR_LIPOPROTEIN"/>
    <property type="match status" value="1"/>
</dbReference>
<accession>A0A9E6ZSU2</accession>
<dbReference type="Pfam" id="PF14060">
    <property type="entry name" value="DUF4252"/>
    <property type="match status" value="1"/>
</dbReference>
<dbReference type="KEGG" id="fbm:MQE35_02680"/>